<dbReference type="Proteomes" id="UP001214854">
    <property type="component" value="Unassembled WGS sequence"/>
</dbReference>
<evidence type="ECO:0000256" key="4">
    <source>
        <dbReference type="ARBA" id="ARBA00022519"/>
    </source>
</evidence>
<name>A0ABT5HS78_9CAUL</name>
<dbReference type="EMBL" id="JAQQKX010000003">
    <property type="protein sequence ID" value="MDC7682793.1"/>
    <property type="molecule type" value="Genomic_DNA"/>
</dbReference>
<comment type="subcellular location">
    <subcellularLocation>
        <location evidence="1">Endomembrane system</location>
    </subcellularLocation>
</comment>
<comment type="caution">
    <text evidence="6">The sequence shown here is derived from an EMBL/GenBank/DDBJ whole genome shotgun (WGS) entry which is preliminary data.</text>
</comment>
<reference evidence="6 7" key="1">
    <citation type="submission" date="2023-01" db="EMBL/GenBank/DDBJ databases">
        <title>Novel species of the genus Asticcacaulis isolated from rivers.</title>
        <authorList>
            <person name="Lu H."/>
        </authorList>
    </citation>
    <scope>NUCLEOTIDE SEQUENCE [LARGE SCALE GENOMIC DNA]</scope>
    <source>
        <strain evidence="6 7">BYS171W</strain>
    </source>
</reference>
<evidence type="ECO:0000256" key="2">
    <source>
        <dbReference type="ARBA" id="ARBA00022448"/>
    </source>
</evidence>
<sequence length="382" mass="41040">MLSLRIGFSPLNDAALIVVAQSLGYYEGEGLDVSLSREANWSNIRDKLSYGLLDAAHILATVPLARGLGLGPALGRIVAPMALGVNGNSVVVSSRLMEVFEGQGADTLLASARALRDVIQLRRGAGAAKVTLAIPFTYSPHHFVLRHWLAAGGIDPDRQVQWVVLPPSRMADHLKDGVIDGFCSGSPWPQMAEVNGDGRVLFSDPDFWTLKPEKLLAVRGTWADENPDGVIALTRALLRAAGWASDPANRTELARILAQGAYVGAPEAAIELALDRAGLILDPQTATFPWVSHAKWFMGQFVRWGLATPDHDFDAIARSVYRPDLWREAAAGLGLNQPLSDEKDEGGQAEVWALSAKPADILMPPNALFDGGVFHCAPVAHD</sequence>
<dbReference type="RefSeq" id="WP_272747274.1">
    <property type="nucleotide sequence ID" value="NZ_JAQQKX010000003.1"/>
</dbReference>
<evidence type="ECO:0000256" key="3">
    <source>
        <dbReference type="ARBA" id="ARBA00022475"/>
    </source>
</evidence>
<keyword evidence="7" id="KW-1185">Reference proteome</keyword>
<evidence type="ECO:0000313" key="6">
    <source>
        <dbReference type="EMBL" id="MDC7682793.1"/>
    </source>
</evidence>
<keyword evidence="2" id="KW-0813">Transport</keyword>
<dbReference type="InterPro" id="IPR044527">
    <property type="entry name" value="NrtA/CpmA_ABC-bd_dom"/>
</dbReference>
<keyword evidence="5" id="KW-0472">Membrane</keyword>
<evidence type="ECO:0000256" key="5">
    <source>
        <dbReference type="ARBA" id="ARBA00023136"/>
    </source>
</evidence>
<accession>A0ABT5HS78</accession>
<protein>
    <submittedName>
        <fullName evidence="6">ABC transporter substrate-binding protein</fullName>
    </submittedName>
</protein>
<evidence type="ECO:0000256" key="1">
    <source>
        <dbReference type="ARBA" id="ARBA00004308"/>
    </source>
</evidence>
<dbReference type="Gene3D" id="3.40.190.10">
    <property type="entry name" value="Periplasmic binding protein-like II"/>
    <property type="match status" value="2"/>
</dbReference>
<keyword evidence="3" id="KW-1003">Cell membrane</keyword>
<organism evidence="6 7">
    <name type="scientific">Asticcacaulis aquaticus</name>
    <dbReference type="NCBI Taxonomy" id="2984212"/>
    <lineage>
        <taxon>Bacteria</taxon>
        <taxon>Pseudomonadati</taxon>
        <taxon>Pseudomonadota</taxon>
        <taxon>Alphaproteobacteria</taxon>
        <taxon>Caulobacterales</taxon>
        <taxon>Caulobacteraceae</taxon>
        <taxon>Asticcacaulis</taxon>
    </lineage>
</organism>
<dbReference type="PANTHER" id="PTHR30024:SF43">
    <property type="entry name" value="BLL4572 PROTEIN"/>
    <property type="match status" value="1"/>
</dbReference>
<dbReference type="SUPFAM" id="SSF53850">
    <property type="entry name" value="Periplasmic binding protein-like II"/>
    <property type="match status" value="1"/>
</dbReference>
<keyword evidence="4" id="KW-0997">Cell inner membrane</keyword>
<dbReference type="Pfam" id="PF13379">
    <property type="entry name" value="NMT1_2"/>
    <property type="match status" value="1"/>
</dbReference>
<evidence type="ECO:0000313" key="7">
    <source>
        <dbReference type="Proteomes" id="UP001214854"/>
    </source>
</evidence>
<dbReference type="CDD" id="cd13553">
    <property type="entry name" value="PBP2_NrtA_CpmA_like"/>
    <property type="match status" value="1"/>
</dbReference>
<proteinExistence type="predicted"/>
<gene>
    <name evidence="6" type="ORF">PQU92_05865</name>
</gene>
<dbReference type="PANTHER" id="PTHR30024">
    <property type="entry name" value="ALIPHATIC SULFONATES-BINDING PROTEIN-RELATED"/>
    <property type="match status" value="1"/>
</dbReference>